<keyword evidence="5" id="KW-0472">Membrane</keyword>
<keyword evidence="3" id="KW-0812">Transmembrane</keyword>
<dbReference type="InterPro" id="IPR010201">
    <property type="entry name" value="HflK"/>
</dbReference>
<dbReference type="SUPFAM" id="SSF117892">
    <property type="entry name" value="Band 7/SPFH domain"/>
    <property type="match status" value="1"/>
</dbReference>
<comment type="subcellular location">
    <subcellularLocation>
        <location evidence="1">Membrane</location>
        <topology evidence="1">Single-pass membrane protein</topology>
    </subcellularLocation>
</comment>
<evidence type="ECO:0000256" key="3">
    <source>
        <dbReference type="ARBA" id="ARBA00022692"/>
    </source>
</evidence>
<evidence type="ECO:0000256" key="2">
    <source>
        <dbReference type="ARBA" id="ARBA00006971"/>
    </source>
</evidence>
<keyword evidence="4" id="KW-1133">Transmembrane helix</keyword>
<feature type="region of interest" description="Disordered" evidence="7">
    <location>
        <begin position="1"/>
        <end position="20"/>
    </location>
</feature>
<comment type="function">
    <text evidence="6">HflC and HflK could encode or regulate a protease.</text>
</comment>
<dbReference type="AlphaFoldDB" id="A0A917FMI7"/>
<evidence type="ECO:0000256" key="7">
    <source>
        <dbReference type="SAM" id="MobiDB-lite"/>
    </source>
</evidence>
<dbReference type="InterPro" id="IPR036013">
    <property type="entry name" value="Band_7/SPFH_dom_sf"/>
</dbReference>
<evidence type="ECO:0000259" key="8">
    <source>
        <dbReference type="SMART" id="SM00244"/>
    </source>
</evidence>
<evidence type="ECO:0000256" key="6">
    <source>
        <dbReference type="RuleBase" id="RU364113"/>
    </source>
</evidence>
<evidence type="ECO:0000256" key="5">
    <source>
        <dbReference type="ARBA" id="ARBA00023136"/>
    </source>
</evidence>
<feature type="domain" description="Band 7" evidence="8">
    <location>
        <begin position="61"/>
        <end position="230"/>
    </location>
</feature>
<evidence type="ECO:0000256" key="1">
    <source>
        <dbReference type="ARBA" id="ARBA00004167"/>
    </source>
</evidence>
<organism evidence="9 10">
    <name type="scientific">Arenimonas maotaiensis</name>
    <dbReference type="NCBI Taxonomy" id="1446479"/>
    <lineage>
        <taxon>Bacteria</taxon>
        <taxon>Pseudomonadati</taxon>
        <taxon>Pseudomonadota</taxon>
        <taxon>Gammaproteobacteria</taxon>
        <taxon>Lysobacterales</taxon>
        <taxon>Lysobacteraceae</taxon>
        <taxon>Arenimonas</taxon>
    </lineage>
</organism>
<evidence type="ECO:0000313" key="9">
    <source>
        <dbReference type="EMBL" id="GGF91615.1"/>
    </source>
</evidence>
<comment type="similarity">
    <text evidence="2 6">Belongs to the band 7/mec-2 family. HflK subfamily.</text>
</comment>
<proteinExistence type="inferred from homology"/>
<dbReference type="PANTHER" id="PTHR43327:SF2">
    <property type="entry name" value="MODULATOR OF FTSH PROTEASE HFLK"/>
    <property type="match status" value="1"/>
</dbReference>
<accession>A0A917FMI7</accession>
<dbReference type="EMBL" id="BMFO01000002">
    <property type="protein sequence ID" value="GGF91615.1"/>
    <property type="molecule type" value="Genomic_DNA"/>
</dbReference>
<evidence type="ECO:0000256" key="4">
    <source>
        <dbReference type="ARBA" id="ARBA00022989"/>
    </source>
</evidence>
<comment type="caution">
    <text evidence="9">The sequence shown here is derived from an EMBL/GenBank/DDBJ whole genome shotgun (WGS) entry which is preliminary data.</text>
</comment>
<gene>
    <name evidence="9" type="primary">hflK</name>
    <name evidence="9" type="ORF">GCM10010960_11960</name>
</gene>
<comment type="subunit">
    <text evidence="6">HflC and HflK may interact to form a multimeric complex.</text>
</comment>
<dbReference type="CDD" id="cd03404">
    <property type="entry name" value="SPFH_HflK"/>
    <property type="match status" value="1"/>
</dbReference>
<dbReference type="PANTHER" id="PTHR43327">
    <property type="entry name" value="STOMATIN-LIKE PROTEIN 2, MITOCHONDRIAL"/>
    <property type="match status" value="1"/>
</dbReference>
<dbReference type="InterPro" id="IPR001107">
    <property type="entry name" value="Band_7"/>
</dbReference>
<keyword evidence="10" id="KW-1185">Reference proteome</keyword>
<reference evidence="9" key="1">
    <citation type="journal article" date="2014" name="Int. J. Syst. Evol. Microbiol.">
        <title>Complete genome sequence of Corynebacterium casei LMG S-19264T (=DSM 44701T), isolated from a smear-ripened cheese.</title>
        <authorList>
            <consortium name="US DOE Joint Genome Institute (JGI-PGF)"/>
            <person name="Walter F."/>
            <person name="Albersmeier A."/>
            <person name="Kalinowski J."/>
            <person name="Ruckert C."/>
        </authorList>
    </citation>
    <scope>NUCLEOTIDE SEQUENCE</scope>
    <source>
        <strain evidence="9">CGMCC 1.12726</strain>
    </source>
</reference>
<dbReference type="GO" id="GO:0016020">
    <property type="term" value="C:membrane"/>
    <property type="evidence" value="ECO:0007669"/>
    <property type="project" value="UniProtKB-SubCell"/>
</dbReference>
<name>A0A917FMI7_9GAMM</name>
<sequence length="373" mass="40935">MAWNQPGSGNKEPWKRKGSGNPVDDFMARLKDQLGLGGGNGGDRPWLKPVLAVLAVLVVFNCFKLIDERERGVVLRFGKFERLMTPGANLKLPWPVETVTVVDATKVETLEDTVRVLTKDENIVDIKLNAQYVISDPRLFLFGFRDDALAAGGMQGTETVRQAAESAVREVIGNNTLDTVLFDRDQLIVTAKQHLQESLDLYKTGLRVTQFNLPDARPPEEVKKAFDEAISAREKKNSIVNEAKAYASKIVPEARGTAARIKAEAEGYRQASIAKAIGDSARFRLLADQYRKAPEVTRKRLYLETMQEVTSRNPKVLAGGKNNILYLPLGGQVPAADNPAVRPPAQTLVPAALPPANERSGRGDVRQGREGGN</sequence>
<reference evidence="9" key="2">
    <citation type="submission" date="2020-09" db="EMBL/GenBank/DDBJ databases">
        <authorList>
            <person name="Sun Q."/>
            <person name="Zhou Y."/>
        </authorList>
    </citation>
    <scope>NUCLEOTIDE SEQUENCE</scope>
    <source>
        <strain evidence="9">CGMCC 1.12726</strain>
    </source>
</reference>
<dbReference type="NCBIfam" id="TIGR01933">
    <property type="entry name" value="hflK"/>
    <property type="match status" value="1"/>
</dbReference>
<feature type="compositionally biased region" description="Basic and acidic residues" evidence="7">
    <location>
        <begin position="359"/>
        <end position="373"/>
    </location>
</feature>
<dbReference type="Proteomes" id="UP000632858">
    <property type="component" value="Unassembled WGS sequence"/>
</dbReference>
<dbReference type="InterPro" id="IPR050710">
    <property type="entry name" value="Band7/mec-2_domain"/>
</dbReference>
<dbReference type="Pfam" id="PF01145">
    <property type="entry name" value="Band_7"/>
    <property type="match status" value="1"/>
</dbReference>
<dbReference type="Gene3D" id="3.30.479.30">
    <property type="entry name" value="Band 7 domain"/>
    <property type="match status" value="1"/>
</dbReference>
<evidence type="ECO:0000313" key="10">
    <source>
        <dbReference type="Proteomes" id="UP000632858"/>
    </source>
</evidence>
<dbReference type="RefSeq" id="WP_188448821.1">
    <property type="nucleotide sequence ID" value="NZ_BMFO01000002.1"/>
</dbReference>
<feature type="region of interest" description="Disordered" evidence="7">
    <location>
        <begin position="337"/>
        <end position="373"/>
    </location>
</feature>
<protein>
    <recommendedName>
        <fullName evidence="6">Protein HflK</fullName>
    </recommendedName>
</protein>
<dbReference type="SMART" id="SM00244">
    <property type="entry name" value="PHB"/>
    <property type="match status" value="1"/>
</dbReference>